<feature type="domain" description="Helicase ATP-binding" evidence="9">
    <location>
        <begin position="240"/>
        <end position="396"/>
    </location>
</feature>
<dbReference type="Pfam" id="PF08148">
    <property type="entry name" value="DSHCT"/>
    <property type="match status" value="1"/>
</dbReference>
<keyword evidence="12" id="KW-1185">Reference proteome</keyword>
<dbReference type="Ensembl" id="ENSCINT00000011555.3">
    <property type="protein sequence ID" value="ENSCINP00000011555.3"/>
    <property type="gene ID" value="ENSCING00000005576.3"/>
</dbReference>
<dbReference type="InterPro" id="IPR001650">
    <property type="entry name" value="Helicase_C-like"/>
</dbReference>
<dbReference type="PANTHER" id="PTHR12131:SF1">
    <property type="entry name" value="ATP-DEPENDENT RNA HELICASE SUPV3L1, MITOCHONDRIAL-RELATED"/>
    <property type="match status" value="1"/>
</dbReference>
<evidence type="ECO:0000256" key="5">
    <source>
        <dbReference type="ARBA" id="ARBA00022806"/>
    </source>
</evidence>
<evidence type="ECO:0000256" key="6">
    <source>
        <dbReference type="ARBA" id="ARBA00022840"/>
    </source>
</evidence>
<dbReference type="Pfam" id="PF00270">
    <property type="entry name" value="DEAD"/>
    <property type="match status" value="1"/>
</dbReference>
<dbReference type="SMART" id="SM01142">
    <property type="entry name" value="DSHCT"/>
    <property type="match status" value="1"/>
</dbReference>
<dbReference type="GO" id="GO:0070478">
    <property type="term" value="P:nuclear-transcribed mRNA catabolic process, 3'-5' exonucleolytic nonsense-mediated decay"/>
    <property type="evidence" value="ECO:0000318"/>
    <property type="project" value="GO_Central"/>
</dbReference>
<reference evidence="11" key="4">
    <citation type="submission" date="2025-09" db="UniProtKB">
        <authorList>
            <consortium name="Ensembl"/>
        </authorList>
    </citation>
    <scope>IDENTIFICATION</scope>
</reference>
<dbReference type="InterPro" id="IPR027417">
    <property type="entry name" value="P-loop_NTPase"/>
</dbReference>
<reference evidence="12" key="1">
    <citation type="journal article" date="2002" name="Science">
        <title>The draft genome of Ciona intestinalis: insights into chordate and vertebrate origins.</title>
        <authorList>
            <person name="Dehal P."/>
            <person name="Satou Y."/>
            <person name="Campbell R.K."/>
            <person name="Chapman J."/>
            <person name="Degnan B."/>
            <person name="De Tomaso A."/>
            <person name="Davidson B."/>
            <person name="Di Gregorio A."/>
            <person name="Gelpke M."/>
            <person name="Goodstein D.M."/>
            <person name="Harafuji N."/>
            <person name="Hastings K.E."/>
            <person name="Ho I."/>
            <person name="Hotta K."/>
            <person name="Huang W."/>
            <person name="Kawashima T."/>
            <person name="Lemaire P."/>
            <person name="Martinez D."/>
            <person name="Meinertzhagen I.A."/>
            <person name="Necula S."/>
            <person name="Nonaka M."/>
            <person name="Putnam N."/>
            <person name="Rash S."/>
            <person name="Saiga H."/>
            <person name="Satake M."/>
            <person name="Terry A."/>
            <person name="Yamada L."/>
            <person name="Wang H.G."/>
            <person name="Awazu S."/>
            <person name="Azumi K."/>
            <person name="Boore J."/>
            <person name="Branno M."/>
            <person name="Chin-Bow S."/>
            <person name="DeSantis R."/>
            <person name="Doyle S."/>
            <person name="Francino P."/>
            <person name="Keys D.N."/>
            <person name="Haga S."/>
            <person name="Hayashi H."/>
            <person name="Hino K."/>
            <person name="Imai K.S."/>
            <person name="Inaba K."/>
            <person name="Kano S."/>
            <person name="Kobayashi K."/>
            <person name="Kobayashi M."/>
            <person name="Lee B.I."/>
            <person name="Makabe K.W."/>
            <person name="Manohar C."/>
            <person name="Matassi G."/>
            <person name="Medina M."/>
            <person name="Mochizuki Y."/>
            <person name="Mount S."/>
            <person name="Morishita T."/>
            <person name="Miura S."/>
            <person name="Nakayama A."/>
            <person name="Nishizaka S."/>
            <person name="Nomoto H."/>
            <person name="Ohta F."/>
            <person name="Oishi K."/>
            <person name="Rigoutsos I."/>
            <person name="Sano M."/>
            <person name="Sasaki A."/>
            <person name="Sasakura Y."/>
            <person name="Shoguchi E."/>
            <person name="Shin-i T."/>
            <person name="Spagnuolo A."/>
            <person name="Stainier D."/>
            <person name="Suzuki M.M."/>
            <person name="Tassy O."/>
            <person name="Takatori N."/>
            <person name="Tokuoka M."/>
            <person name="Yagi K."/>
            <person name="Yoshizaki F."/>
            <person name="Wada S."/>
            <person name="Zhang C."/>
            <person name="Hyatt P.D."/>
            <person name="Larimer F."/>
            <person name="Detter C."/>
            <person name="Doggett N."/>
            <person name="Glavina T."/>
            <person name="Hawkins T."/>
            <person name="Richardson P."/>
            <person name="Lucas S."/>
            <person name="Kohara Y."/>
            <person name="Levine M."/>
            <person name="Satoh N."/>
            <person name="Rokhsar D.S."/>
        </authorList>
    </citation>
    <scope>NUCLEOTIDE SEQUENCE [LARGE SCALE GENOMIC DNA]</scope>
</reference>
<evidence type="ECO:0000313" key="12">
    <source>
        <dbReference type="Proteomes" id="UP000008144"/>
    </source>
</evidence>
<dbReference type="InterPro" id="IPR050699">
    <property type="entry name" value="RNA-DNA_Helicase"/>
</dbReference>
<dbReference type="GO" id="GO:0003723">
    <property type="term" value="F:RNA binding"/>
    <property type="evidence" value="ECO:0007669"/>
    <property type="project" value="UniProtKB-KW"/>
</dbReference>
<dbReference type="InterPro" id="IPR016438">
    <property type="entry name" value="SKI2-like"/>
</dbReference>
<dbReference type="InterPro" id="IPR012961">
    <property type="entry name" value="Ski2/MTR4_C"/>
</dbReference>
<comment type="subcellular location">
    <subcellularLocation>
        <location evidence="1">Cytoplasm</location>
    </subcellularLocation>
</comment>
<keyword evidence="7" id="KW-0694">RNA-binding</keyword>
<dbReference type="PROSITE" id="PS51194">
    <property type="entry name" value="HELICASE_CTER"/>
    <property type="match status" value="1"/>
</dbReference>
<dbReference type="Gene3D" id="3.40.50.300">
    <property type="entry name" value="P-loop containing nucleotide triphosphate hydrolases"/>
    <property type="match status" value="2"/>
</dbReference>
<dbReference type="HOGENOM" id="CLU_002902_1_4_1"/>
<comment type="catalytic activity">
    <reaction evidence="8">
        <text>ATP + H2O = ADP + phosphate + H(+)</text>
        <dbReference type="Rhea" id="RHEA:13065"/>
        <dbReference type="ChEBI" id="CHEBI:15377"/>
        <dbReference type="ChEBI" id="CHEBI:15378"/>
        <dbReference type="ChEBI" id="CHEBI:30616"/>
        <dbReference type="ChEBI" id="CHEBI:43474"/>
        <dbReference type="ChEBI" id="CHEBI:456216"/>
        <dbReference type="EC" id="3.6.4.13"/>
    </reaction>
</comment>
<dbReference type="GO" id="GO:0003724">
    <property type="term" value="F:RNA helicase activity"/>
    <property type="evidence" value="ECO:0000318"/>
    <property type="project" value="GO_Central"/>
</dbReference>
<dbReference type="FunFam" id="1.10.3380.30:FF:000020">
    <property type="entry name" value="Ski2-like RNA helicase"/>
    <property type="match status" value="1"/>
</dbReference>
<dbReference type="Gene3D" id="1.10.3380.30">
    <property type="match status" value="2"/>
</dbReference>
<dbReference type="PANTHER" id="PTHR12131">
    <property type="entry name" value="ATP-DEPENDENT RNA AND DNA HELICASE"/>
    <property type="match status" value="1"/>
</dbReference>
<dbReference type="InterPro" id="IPR014001">
    <property type="entry name" value="Helicase_ATP-bd"/>
</dbReference>
<dbReference type="FunFam" id="3.40.50.300:FF:000354">
    <property type="entry name" value="ATP-dependent RNA helicase SKI2"/>
    <property type="match status" value="1"/>
</dbReference>
<dbReference type="GO" id="GO:0005524">
    <property type="term" value="F:ATP binding"/>
    <property type="evidence" value="ECO:0007669"/>
    <property type="project" value="UniProtKB-KW"/>
</dbReference>
<accession>F6U4L6</accession>
<dbReference type="Proteomes" id="UP000008144">
    <property type="component" value="Chromosome 10"/>
</dbReference>
<dbReference type="SMART" id="SM00487">
    <property type="entry name" value="DEXDc"/>
    <property type="match status" value="1"/>
</dbReference>
<protein>
    <recommendedName>
        <fullName evidence="13">Helicase SKI2W</fullName>
    </recommendedName>
</protein>
<dbReference type="InterPro" id="IPR011545">
    <property type="entry name" value="DEAD/DEAH_box_helicase_dom"/>
</dbReference>
<dbReference type="Pfam" id="PF13234">
    <property type="entry name" value="MTR4_beta-barrel"/>
    <property type="match status" value="1"/>
</dbReference>
<sequence length="1158" mass="130942">IWPKENDLSAVYSLEQCPPSSTLQVERNETTGEILGVFEEDIHSGINLTAKNACTMARAPGAPVDRTRGSSNNFPFWPGGMEEPNADELISVTKSEGEEIDFQSDLLSCPAGFETGVTFEANQIGQEHKLNMSDIFDQYAFEELGSIPEPKVEVVPKEQSDKPLVNMENETVDKLLPSLNLKSTRSPSENIAMPGDKPLSEEKWAYKVDIDTSVTNFHQQVPVMARTWPFELDTFQKQAVLKLEDRKSVFVAAHTSAGKTVVAEYAIALSAKHMTRVIYTSPIKALSNQKFRDFKQTFSDVGLITGDVQINPDAFCLIMTTEILRSMLYNGSDTIRDLEWVIFDEVHYINDSERGVVWEEVLIMLPVHCNVVLLSATVPNTMEFANWIGRTKQKKIYVISTQKRPVPLTHYLYTGNSNKTNDQMFLIVDSNRKFDTAGYQKALTARTERSNKQQKTGAKVQRITNPASDKGIWLSLLNRLCKLNQLPVVAFTFSRKRCDENAALLSSLDLTSTQEKSEIHIFVNKCVKKLKGSDQNLPQVQQMSEQLQHGIGVHHSGILPILKEVVEMLFARGLVKLLFATETFAMGVNMPARTVVFDSLRKHDGTKMRNLLAGEYIQMAGRAGRRGLDDVGNVIILCKGQVPEMAELQIMMLGRPTKLESQFRLTYGMILNLLRVEQLRVEEVMKRSFSEFGSRKNSKAREQRVRELNVQMKRGEEMRELIETTDYEDYLNTCQELLRLRKSVYKQVLSSPSSTKLIHPGRIVVLSCSPYQQHLAVTLKVNTSRVEKYFTVMVLTEKEPPKTDINCWDPRYIMGQLLTVPVSTPCEKLLEITIDDILVITNKKLKIQSDRIFEDCKRREIPRFSSDLPDKATGIALQELLRILQSKDCGQVDLRADLGVNEIDMVENILSMNSLIDLVTSAFQCVSSPLFNTQVHEVAAFVQLKKELNDLKYLLSEKSLLLLPEFKQRKLVLKQLRYIDFGGAVQLKGRVACEISSHEIVLTEIIFENVFSTMEPAEIVALLSSVVFQQRVDMGDVTLTPNLKEGMNKIIEVAKSVGELQWAQGIQQPVEDFVKTLNFGLVEVVYEWAQGTSFKDITNLTLVQEGMVVRTIQRLYETCRDVRNAARVIGDPTLFEKMKTCSELIKRDIVFAASLYTQ</sequence>
<dbReference type="FunCoup" id="F6U4L6">
    <property type="interactions" value="509"/>
</dbReference>
<evidence type="ECO:0000256" key="7">
    <source>
        <dbReference type="ARBA" id="ARBA00022884"/>
    </source>
</evidence>
<dbReference type="EMBL" id="EAAA01000545">
    <property type="status" value="NOT_ANNOTATED_CDS"/>
    <property type="molecule type" value="Genomic_DNA"/>
</dbReference>
<reference evidence="11" key="2">
    <citation type="journal article" date="2008" name="Genome Biol.">
        <title>Improved genome assembly and evidence-based global gene model set for the chordate Ciona intestinalis: new insight into intron and operon populations.</title>
        <authorList>
            <person name="Satou Y."/>
            <person name="Mineta K."/>
            <person name="Ogasawara M."/>
            <person name="Sasakura Y."/>
            <person name="Shoguchi E."/>
            <person name="Ueno K."/>
            <person name="Yamada L."/>
            <person name="Matsumoto J."/>
            <person name="Wasserscheid J."/>
            <person name="Dewar K."/>
            <person name="Wiley G.B."/>
            <person name="Macmil S.L."/>
            <person name="Roe B.A."/>
            <person name="Zeller R.W."/>
            <person name="Hastings K.E."/>
            <person name="Lemaire P."/>
            <person name="Lindquist E."/>
            <person name="Endo T."/>
            <person name="Hotta K."/>
            <person name="Inaba K."/>
        </authorList>
    </citation>
    <scope>NUCLEOTIDE SEQUENCE [LARGE SCALE GENOMIC DNA]</scope>
    <source>
        <strain evidence="11">wild type</strain>
    </source>
</reference>
<dbReference type="GO" id="GO:0055087">
    <property type="term" value="C:Ski complex"/>
    <property type="evidence" value="ECO:0000318"/>
    <property type="project" value="GO_Central"/>
</dbReference>
<keyword evidence="5" id="KW-0347">Helicase</keyword>
<dbReference type="STRING" id="7719.ENSCINP00000011555"/>
<dbReference type="InterPro" id="IPR048392">
    <property type="entry name" value="MTR4-like_stalk"/>
</dbReference>
<dbReference type="Pfam" id="PF21408">
    <property type="entry name" value="MTR4-like_stalk"/>
    <property type="match status" value="1"/>
</dbReference>
<evidence type="ECO:0000256" key="2">
    <source>
        <dbReference type="ARBA" id="ARBA00022490"/>
    </source>
</evidence>
<keyword evidence="6" id="KW-0067">ATP-binding</keyword>
<evidence type="ECO:0008006" key="13">
    <source>
        <dbReference type="Google" id="ProtNLM"/>
    </source>
</evidence>
<dbReference type="FunFam" id="1.10.3380.30:FF:000001">
    <property type="entry name" value="Ski2 ATP-dependent RNA helicase"/>
    <property type="match status" value="1"/>
</dbReference>
<dbReference type="Pfam" id="PF00271">
    <property type="entry name" value="Helicase_C"/>
    <property type="match status" value="1"/>
</dbReference>
<keyword evidence="3" id="KW-0547">Nucleotide-binding</keyword>
<keyword evidence="4" id="KW-0378">Hydrolase</keyword>
<evidence type="ECO:0000256" key="1">
    <source>
        <dbReference type="ARBA" id="ARBA00004496"/>
    </source>
</evidence>
<dbReference type="FunFam" id="3.40.50.300:FF:000447">
    <property type="entry name" value="helicase SKI2W isoform X2"/>
    <property type="match status" value="1"/>
</dbReference>
<proteinExistence type="predicted"/>
<dbReference type="InParanoid" id="F6U4L6"/>
<organism evidence="11 12">
    <name type="scientific">Ciona intestinalis</name>
    <name type="common">Transparent sea squirt</name>
    <name type="synonym">Ascidia intestinalis</name>
    <dbReference type="NCBI Taxonomy" id="7719"/>
    <lineage>
        <taxon>Eukaryota</taxon>
        <taxon>Metazoa</taxon>
        <taxon>Chordata</taxon>
        <taxon>Tunicata</taxon>
        <taxon>Ascidiacea</taxon>
        <taxon>Phlebobranchia</taxon>
        <taxon>Cionidae</taxon>
        <taxon>Ciona</taxon>
    </lineage>
</organism>
<feature type="domain" description="Helicase C-terminal" evidence="10">
    <location>
        <begin position="475"/>
        <end position="677"/>
    </location>
</feature>
<name>F6U4L6_CIOIN</name>
<reference evidence="11" key="3">
    <citation type="submission" date="2025-08" db="UniProtKB">
        <authorList>
            <consortium name="Ensembl"/>
        </authorList>
    </citation>
    <scope>IDENTIFICATION</scope>
</reference>
<evidence type="ECO:0000313" key="11">
    <source>
        <dbReference type="Ensembl" id="ENSCINP00000011555.3"/>
    </source>
</evidence>
<dbReference type="AlphaFoldDB" id="F6U4L6"/>
<dbReference type="SMART" id="SM00490">
    <property type="entry name" value="HELICc"/>
    <property type="match status" value="1"/>
</dbReference>
<evidence type="ECO:0000259" key="10">
    <source>
        <dbReference type="PROSITE" id="PS51194"/>
    </source>
</evidence>
<dbReference type="InterPro" id="IPR025696">
    <property type="entry name" value="Beta-barrel_MTR4"/>
</dbReference>
<keyword evidence="2" id="KW-0963">Cytoplasm</keyword>
<dbReference type="OMA" id="DHVNIIM"/>
<dbReference type="CDD" id="cd18795">
    <property type="entry name" value="SF2_C_Ski2"/>
    <property type="match status" value="1"/>
</dbReference>
<evidence type="ECO:0000256" key="3">
    <source>
        <dbReference type="ARBA" id="ARBA00022741"/>
    </source>
</evidence>
<evidence type="ECO:0000256" key="4">
    <source>
        <dbReference type="ARBA" id="ARBA00022801"/>
    </source>
</evidence>
<dbReference type="GO" id="GO:0016787">
    <property type="term" value="F:hydrolase activity"/>
    <property type="evidence" value="ECO:0007669"/>
    <property type="project" value="UniProtKB-KW"/>
</dbReference>
<dbReference type="GeneTree" id="ENSGT00940000158255"/>
<evidence type="ECO:0000259" key="9">
    <source>
        <dbReference type="PROSITE" id="PS51192"/>
    </source>
</evidence>
<dbReference type="InterPro" id="IPR040801">
    <property type="entry name" value="Ski2_N"/>
</dbReference>
<dbReference type="SUPFAM" id="SSF52540">
    <property type="entry name" value="P-loop containing nucleoside triphosphate hydrolases"/>
    <property type="match status" value="1"/>
</dbReference>
<dbReference type="PIRSF" id="PIRSF005198">
    <property type="entry name" value="Antiviral_helicase_SKI2"/>
    <property type="match status" value="1"/>
</dbReference>
<evidence type="ECO:0000256" key="8">
    <source>
        <dbReference type="ARBA" id="ARBA00047984"/>
    </source>
</evidence>
<dbReference type="Pfam" id="PF17911">
    <property type="entry name" value="Ski2_N"/>
    <property type="match status" value="1"/>
</dbReference>
<dbReference type="PROSITE" id="PS51192">
    <property type="entry name" value="HELICASE_ATP_BIND_1"/>
    <property type="match status" value="1"/>
</dbReference>